<name>A0A0L6TYI6_9FIRM</name>
<organism evidence="1 2">
    <name type="scientific">Acetobacterium bakii</name>
    <dbReference type="NCBI Taxonomy" id="52689"/>
    <lineage>
        <taxon>Bacteria</taxon>
        <taxon>Bacillati</taxon>
        <taxon>Bacillota</taxon>
        <taxon>Clostridia</taxon>
        <taxon>Eubacteriales</taxon>
        <taxon>Eubacteriaceae</taxon>
        <taxon>Acetobacterium</taxon>
    </lineage>
</organism>
<dbReference type="STRING" id="52689.AKG39_13830"/>
<accession>A0A0L6TYI6</accession>
<evidence type="ECO:0000313" key="1">
    <source>
        <dbReference type="EMBL" id="KNZ41147.1"/>
    </source>
</evidence>
<dbReference type="Proteomes" id="UP000036873">
    <property type="component" value="Unassembled WGS sequence"/>
</dbReference>
<dbReference type="PATRIC" id="fig|52689.4.peg.2140"/>
<dbReference type="Pfam" id="PF04456">
    <property type="entry name" value="DUF503"/>
    <property type="match status" value="1"/>
</dbReference>
<dbReference type="AlphaFoldDB" id="A0A0L6TYI6"/>
<protein>
    <recommendedName>
        <fullName evidence="3">DUF503 domain-containing protein</fullName>
    </recommendedName>
</protein>
<evidence type="ECO:0000313" key="2">
    <source>
        <dbReference type="Proteomes" id="UP000036873"/>
    </source>
</evidence>
<dbReference type="RefSeq" id="WP_050740989.1">
    <property type="nucleotide sequence ID" value="NZ_LGYO01000034.1"/>
</dbReference>
<comment type="caution">
    <text evidence="1">The sequence shown here is derived from an EMBL/GenBank/DDBJ whole genome shotgun (WGS) entry which is preliminary data.</text>
</comment>
<reference evidence="2" key="1">
    <citation type="submission" date="2015-07" db="EMBL/GenBank/DDBJ databases">
        <title>Draft genome sequence of Acetobacterium bakii DSM 8293, a potential psychrophilic chemical producer through syngas fermentation.</title>
        <authorList>
            <person name="Song Y."/>
            <person name="Hwang S."/>
            <person name="Cho B.-K."/>
        </authorList>
    </citation>
    <scope>NUCLEOTIDE SEQUENCE [LARGE SCALE GENOMIC DNA]</scope>
    <source>
        <strain evidence="2">DSM 8239</strain>
    </source>
</reference>
<proteinExistence type="predicted"/>
<dbReference type="InterPro" id="IPR036746">
    <property type="entry name" value="TT1725-like_sf"/>
</dbReference>
<dbReference type="PANTHER" id="PTHR36441:SF1">
    <property type="entry name" value="DUF503 DOMAIN-CONTAINING PROTEIN"/>
    <property type="match status" value="1"/>
</dbReference>
<dbReference type="InterPro" id="IPR007546">
    <property type="entry name" value="DUF503"/>
</dbReference>
<dbReference type="Gene3D" id="3.30.70.1120">
    <property type="entry name" value="TT1725-like"/>
    <property type="match status" value="1"/>
</dbReference>
<dbReference type="OrthoDB" id="9809023at2"/>
<evidence type="ECO:0008006" key="3">
    <source>
        <dbReference type="Google" id="ProtNLM"/>
    </source>
</evidence>
<dbReference type="SUPFAM" id="SSF103007">
    <property type="entry name" value="Hypothetical protein TT1725"/>
    <property type="match status" value="1"/>
</dbReference>
<keyword evidence="2" id="KW-1185">Reference proteome</keyword>
<dbReference type="EMBL" id="LGYO01000034">
    <property type="protein sequence ID" value="KNZ41147.1"/>
    <property type="molecule type" value="Genomic_DNA"/>
</dbReference>
<gene>
    <name evidence="1" type="ORF">AKG39_13830</name>
</gene>
<dbReference type="PANTHER" id="PTHR36441">
    <property type="entry name" value="HYPOTHETICAL CYTOSOLIC PROTEIN"/>
    <property type="match status" value="1"/>
</dbReference>
<sequence>MIIATLTFSLYAPWVHSLKEKRSIVKGLIAKIRNRFNVAVVEIEDQDIHQTIVIAVAIIAHHRAQGDRVMDHILNFVENETEAEIVLIQKEFR</sequence>